<gene>
    <name evidence="2" type="ORF">GA0061103_1103</name>
</gene>
<protein>
    <submittedName>
        <fullName evidence="2">Methyltransferase, FkbM family</fullName>
    </submittedName>
</protein>
<dbReference type="InterPro" id="IPR052514">
    <property type="entry name" value="SAM-dependent_MTase"/>
</dbReference>
<feature type="domain" description="Methyltransferase FkbM" evidence="1">
    <location>
        <begin position="114"/>
        <end position="253"/>
    </location>
</feature>
<dbReference type="Proteomes" id="UP000199101">
    <property type="component" value="Unassembled WGS sequence"/>
</dbReference>
<dbReference type="PANTHER" id="PTHR34203:SF15">
    <property type="entry name" value="SLL1173 PROTEIN"/>
    <property type="match status" value="1"/>
</dbReference>
<dbReference type="InterPro" id="IPR006342">
    <property type="entry name" value="FkbM_mtfrase"/>
</dbReference>
<dbReference type="GO" id="GO:0032259">
    <property type="term" value="P:methylation"/>
    <property type="evidence" value="ECO:0007669"/>
    <property type="project" value="UniProtKB-KW"/>
</dbReference>
<name>A0A1C3TWA5_9HYPH</name>
<accession>A0A1C3TWA5</accession>
<evidence type="ECO:0000259" key="1">
    <source>
        <dbReference type="Pfam" id="PF05050"/>
    </source>
</evidence>
<evidence type="ECO:0000313" key="2">
    <source>
        <dbReference type="EMBL" id="SCB07557.1"/>
    </source>
</evidence>
<dbReference type="SUPFAM" id="SSF53335">
    <property type="entry name" value="S-adenosyl-L-methionine-dependent methyltransferases"/>
    <property type="match status" value="1"/>
</dbReference>
<reference evidence="3" key="1">
    <citation type="submission" date="2016-08" db="EMBL/GenBank/DDBJ databases">
        <authorList>
            <person name="Varghese N."/>
            <person name="Submissions Spin"/>
        </authorList>
    </citation>
    <scope>NUCLEOTIDE SEQUENCE [LARGE SCALE GENOMIC DNA]</scope>
    <source>
        <strain evidence="3">HAMBI 2975</strain>
    </source>
</reference>
<dbReference type="OrthoDB" id="9814604at2"/>
<dbReference type="RefSeq" id="WP_092706039.1">
    <property type="nucleotide sequence ID" value="NZ_FMAG01000001.1"/>
</dbReference>
<dbReference type="EMBL" id="FMAG01000001">
    <property type="protein sequence ID" value="SCB07557.1"/>
    <property type="molecule type" value="Genomic_DNA"/>
</dbReference>
<evidence type="ECO:0000313" key="3">
    <source>
        <dbReference type="Proteomes" id="UP000199101"/>
    </source>
</evidence>
<sequence length="320" mass="34774">MDGSLETICQFLYGNDIPSSHKDHVSRHGISDGELSYSKIRSVIGVFDRQSLNTPIIVRFGPEDIFYADLGSFSLAVDNADRAVGLSILHSGIYEPHVTAFCKSTITEGMHVVDIGANIGYFTMLSSTLVGPSGTVTAIEPNSENSRLILLSIERNGIDNVKLLPVALSSAEGAAYFSTHVGSNGGLLPETSAVLSSPYCTVVPVFRLDQLVQKRIDFIKVDVEGAESKVFDGAWPLIERDRPIISTEFSPEMLQRISGVDPLSYLKRFVDIGYHIGLLDRADPTGAPKDIGDAGLFLQNYGANTRLEDLALIPRERLSN</sequence>
<keyword evidence="2" id="KW-0489">Methyltransferase</keyword>
<dbReference type="Pfam" id="PF05050">
    <property type="entry name" value="Methyltransf_21"/>
    <property type="match status" value="1"/>
</dbReference>
<dbReference type="STRING" id="410764.GA0061103_1103"/>
<organism evidence="2 3">
    <name type="scientific">Rhizobium multihospitium</name>
    <dbReference type="NCBI Taxonomy" id="410764"/>
    <lineage>
        <taxon>Bacteria</taxon>
        <taxon>Pseudomonadati</taxon>
        <taxon>Pseudomonadota</taxon>
        <taxon>Alphaproteobacteria</taxon>
        <taxon>Hyphomicrobiales</taxon>
        <taxon>Rhizobiaceae</taxon>
        <taxon>Rhizobium/Agrobacterium group</taxon>
        <taxon>Rhizobium</taxon>
    </lineage>
</organism>
<keyword evidence="3" id="KW-1185">Reference proteome</keyword>
<keyword evidence="2" id="KW-0808">Transferase</keyword>
<dbReference type="GO" id="GO:0008168">
    <property type="term" value="F:methyltransferase activity"/>
    <property type="evidence" value="ECO:0007669"/>
    <property type="project" value="UniProtKB-KW"/>
</dbReference>
<dbReference type="PANTHER" id="PTHR34203">
    <property type="entry name" value="METHYLTRANSFERASE, FKBM FAMILY PROTEIN"/>
    <property type="match status" value="1"/>
</dbReference>
<dbReference type="AlphaFoldDB" id="A0A1C3TWA5"/>
<dbReference type="NCBIfam" id="TIGR01444">
    <property type="entry name" value="fkbM_fam"/>
    <property type="match status" value="1"/>
</dbReference>
<dbReference type="InterPro" id="IPR029063">
    <property type="entry name" value="SAM-dependent_MTases_sf"/>
</dbReference>
<dbReference type="Gene3D" id="3.40.50.150">
    <property type="entry name" value="Vaccinia Virus protein VP39"/>
    <property type="match status" value="1"/>
</dbReference>
<proteinExistence type="predicted"/>